<dbReference type="Proteomes" id="UP000239322">
    <property type="component" value="Unassembled WGS sequence"/>
</dbReference>
<keyword evidence="2" id="KW-1185">Reference proteome</keyword>
<name>A0A2S9PY42_9ACTN</name>
<evidence type="ECO:0000313" key="2">
    <source>
        <dbReference type="Proteomes" id="UP000239322"/>
    </source>
</evidence>
<evidence type="ECO:0000313" key="1">
    <source>
        <dbReference type="EMBL" id="PRH79341.1"/>
    </source>
</evidence>
<sequence length="63" mass="7182">MNENIRPGDGVYYHGSLTECHGLYTVTYVNEARRLHLASDEEQLQGVWPDSVELLIRGSNEFT</sequence>
<dbReference type="AlphaFoldDB" id="A0A2S9PY42"/>
<gene>
    <name evidence="1" type="ORF">C6N75_09660</name>
</gene>
<dbReference type="RefSeq" id="WP_105868457.1">
    <property type="nucleotide sequence ID" value="NZ_PVLV01000121.1"/>
</dbReference>
<dbReference type="EMBL" id="PVLV01000121">
    <property type="protein sequence ID" value="PRH79341.1"/>
    <property type="molecule type" value="Genomic_DNA"/>
</dbReference>
<protein>
    <submittedName>
        <fullName evidence="1">Uncharacterized protein</fullName>
    </submittedName>
</protein>
<organism evidence="1 2">
    <name type="scientific">Streptomyces solincola</name>
    <dbReference type="NCBI Taxonomy" id="2100817"/>
    <lineage>
        <taxon>Bacteria</taxon>
        <taxon>Bacillati</taxon>
        <taxon>Actinomycetota</taxon>
        <taxon>Actinomycetes</taxon>
        <taxon>Kitasatosporales</taxon>
        <taxon>Streptomycetaceae</taxon>
        <taxon>Streptomyces</taxon>
    </lineage>
</organism>
<accession>A0A2S9PY42</accession>
<reference evidence="1 2" key="1">
    <citation type="submission" date="2018-03" db="EMBL/GenBank/DDBJ databases">
        <title>Novel Streptomyces sp. from soil.</title>
        <authorList>
            <person name="Tan G.Y.A."/>
            <person name="Lee Z.Y."/>
        </authorList>
    </citation>
    <scope>NUCLEOTIDE SEQUENCE [LARGE SCALE GENOMIC DNA]</scope>
    <source>
        <strain evidence="1 2">ST5x</strain>
    </source>
</reference>
<proteinExistence type="predicted"/>
<comment type="caution">
    <text evidence="1">The sequence shown here is derived from an EMBL/GenBank/DDBJ whole genome shotgun (WGS) entry which is preliminary data.</text>
</comment>